<organism evidence="1 2">
    <name type="scientific">Fraxinus pennsylvanica</name>
    <dbReference type="NCBI Taxonomy" id="56036"/>
    <lineage>
        <taxon>Eukaryota</taxon>
        <taxon>Viridiplantae</taxon>
        <taxon>Streptophyta</taxon>
        <taxon>Embryophyta</taxon>
        <taxon>Tracheophyta</taxon>
        <taxon>Spermatophyta</taxon>
        <taxon>Magnoliopsida</taxon>
        <taxon>eudicotyledons</taxon>
        <taxon>Gunneridae</taxon>
        <taxon>Pentapetalae</taxon>
        <taxon>asterids</taxon>
        <taxon>lamiids</taxon>
        <taxon>Lamiales</taxon>
        <taxon>Oleaceae</taxon>
        <taxon>Oleeae</taxon>
        <taxon>Fraxinus</taxon>
    </lineage>
</organism>
<evidence type="ECO:0000313" key="1">
    <source>
        <dbReference type="EMBL" id="CAI9753710.1"/>
    </source>
</evidence>
<gene>
    <name evidence="1" type="ORF">FPE_LOCUS1141</name>
</gene>
<dbReference type="AlphaFoldDB" id="A0AAD1YMP3"/>
<dbReference type="Proteomes" id="UP000834106">
    <property type="component" value="Chromosome 1"/>
</dbReference>
<name>A0AAD1YMP3_9LAMI</name>
<proteinExistence type="predicted"/>
<sequence length="173" mass="19354">MNLSLEVGYWEVGKSRGRKKKNGDAEVETRCWIKLRYIGSYISSRSKVDSSLSGIGTHGVMVLVSRLLDIIIRCFYRKYSFYYWFLHSASASSASTAACQILRVNEKCLLEQGNALDCVDPNMGNYPKDEVLPVLKLALICTSQIPSSMPSMAEVVQILHVISIPVPQRLEGF</sequence>
<keyword evidence="2" id="KW-1185">Reference proteome</keyword>
<protein>
    <submittedName>
        <fullName evidence="1">Uncharacterized protein</fullName>
    </submittedName>
</protein>
<evidence type="ECO:0000313" key="2">
    <source>
        <dbReference type="Proteomes" id="UP000834106"/>
    </source>
</evidence>
<dbReference type="EMBL" id="OU503036">
    <property type="protein sequence ID" value="CAI9753710.1"/>
    <property type="molecule type" value="Genomic_DNA"/>
</dbReference>
<accession>A0AAD1YMP3</accession>
<reference evidence="1" key="1">
    <citation type="submission" date="2023-05" db="EMBL/GenBank/DDBJ databases">
        <authorList>
            <person name="Huff M."/>
        </authorList>
    </citation>
    <scope>NUCLEOTIDE SEQUENCE</scope>
</reference>